<dbReference type="CDD" id="cd00609">
    <property type="entry name" value="AAT_like"/>
    <property type="match status" value="1"/>
</dbReference>
<dbReference type="InterPro" id="IPR015422">
    <property type="entry name" value="PyrdxlP-dep_Trfase_small"/>
</dbReference>
<dbReference type="EC" id="2.6.1.9" evidence="7"/>
<dbReference type="Gene3D" id="3.40.640.10">
    <property type="entry name" value="Type I PLP-dependent aspartate aminotransferase-like (Major domain)"/>
    <property type="match status" value="1"/>
</dbReference>
<protein>
    <submittedName>
        <fullName evidence="7">Histidinol-phosphate transaminase</fullName>
        <ecNumber evidence="7">2.6.1.9</ecNumber>
    </submittedName>
</protein>
<feature type="compositionally biased region" description="Basic and acidic residues" evidence="5">
    <location>
        <begin position="33"/>
        <end position="43"/>
    </location>
</feature>
<evidence type="ECO:0000256" key="1">
    <source>
        <dbReference type="ARBA" id="ARBA00007970"/>
    </source>
</evidence>
<evidence type="ECO:0000313" key="7">
    <source>
        <dbReference type="EMBL" id="MDX6189207.1"/>
    </source>
</evidence>
<keyword evidence="4" id="KW-0663">Pyridoxal phosphate</keyword>
<gene>
    <name evidence="7" type="ORF">SGQ83_07605</name>
</gene>
<feature type="domain" description="Aminotransferase class I/classII large" evidence="6">
    <location>
        <begin position="44"/>
        <end position="366"/>
    </location>
</feature>
<dbReference type="InterPro" id="IPR015424">
    <property type="entry name" value="PyrdxlP-dep_Trfase"/>
</dbReference>
<dbReference type="EMBL" id="JAWXVI010000004">
    <property type="protein sequence ID" value="MDX6189207.1"/>
    <property type="molecule type" value="Genomic_DNA"/>
</dbReference>
<keyword evidence="8" id="KW-1185">Reference proteome</keyword>
<organism evidence="7 8">
    <name type="scientific">Flavobacterium cupriresistens</name>
    <dbReference type="NCBI Taxonomy" id="2893885"/>
    <lineage>
        <taxon>Bacteria</taxon>
        <taxon>Pseudomonadati</taxon>
        <taxon>Bacteroidota</taxon>
        <taxon>Flavobacteriia</taxon>
        <taxon>Flavobacteriales</taxon>
        <taxon>Flavobacteriaceae</taxon>
        <taxon>Flavobacterium</taxon>
    </lineage>
</organism>
<feature type="region of interest" description="Disordered" evidence="5">
    <location>
        <begin position="33"/>
        <end position="55"/>
    </location>
</feature>
<dbReference type="Proteomes" id="UP001273350">
    <property type="component" value="Unassembled WGS sequence"/>
</dbReference>
<comment type="caution">
    <text evidence="7">The sequence shown here is derived from an EMBL/GenBank/DDBJ whole genome shotgun (WGS) entry which is preliminary data.</text>
</comment>
<evidence type="ECO:0000313" key="8">
    <source>
        <dbReference type="Proteomes" id="UP001273350"/>
    </source>
</evidence>
<evidence type="ECO:0000256" key="4">
    <source>
        <dbReference type="ARBA" id="ARBA00022898"/>
    </source>
</evidence>
<dbReference type="SUPFAM" id="SSF53383">
    <property type="entry name" value="PLP-dependent transferases"/>
    <property type="match status" value="1"/>
</dbReference>
<evidence type="ECO:0000256" key="5">
    <source>
        <dbReference type="SAM" id="MobiDB-lite"/>
    </source>
</evidence>
<dbReference type="Gene3D" id="3.90.1150.10">
    <property type="entry name" value="Aspartate Aminotransferase, domain 1"/>
    <property type="match status" value="1"/>
</dbReference>
<evidence type="ECO:0000256" key="2">
    <source>
        <dbReference type="ARBA" id="ARBA00022576"/>
    </source>
</evidence>
<dbReference type="PANTHER" id="PTHR43643:SF3">
    <property type="entry name" value="HISTIDINOL-PHOSPHATE AMINOTRANSFERASE"/>
    <property type="match status" value="1"/>
</dbReference>
<dbReference type="PANTHER" id="PTHR43643">
    <property type="entry name" value="HISTIDINOL-PHOSPHATE AMINOTRANSFERASE 2"/>
    <property type="match status" value="1"/>
</dbReference>
<dbReference type="InterPro" id="IPR004839">
    <property type="entry name" value="Aminotransferase_I/II_large"/>
</dbReference>
<dbReference type="Pfam" id="PF00155">
    <property type="entry name" value="Aminotran_1_2"/>
    <property type="match status" value="1"/>
</dbReference>
<name>A0ABU4R9F4_9FLAO</name>
<comment type="similarity">
    <text evidence="1">Belongs to the class-II pyridoxal-phosphate-dependent aminotransferase family. Histidinol-phosphate aminotransferase subfamily.</text>
</comment>
<dbReference type="InterPro" id="IPR050106">
    <property type="entry name" value="HistidinolP_aminotransfase"/>
</dbReference>
<keyword evidence="3 7" id="KW-0808">Transferase</keyword>
<evidence type="ECO:0000259" key="6">
    <source>
        <dbReference type="Pfam" id="PF00155"/>
    </source>
</evidence>
<proteinExistence type="inferred from homology"/>
<reference evidence="7 8" key="1">
    <citation type="submission" date="2023-11" db="EMBL/GenBank/DDBJ databases">
        <title>Unpublished Manusciprt.</title>
        <authorList>
            <person name="Saticioglu I.B."/>
            <person name="Ay H."/>
            <person name="Ajmi N."/>
            <person name="Altun S."/>
            <person name="Duman M."/>
        </authorList>
    </citation>
    <scope>NUCLEOTIDE SEQUENCE [LARGE SCALE GENOMIC DNA]</scope>
    <source>
        <strain evidence="7 8">Fl-318</strain>
    </source>
</reference>
<dbReference type="GO" id="GO:0004400">
    <property type="term" value="F:histidinol-phosphate transaminase activity"/>
    <property type="evidence" value="ECO:0007669"/>
    <property type="project" value="UniProtKB-EC"/>
</dbReference>
<dbReference type="InterPro" id="IPR015421">
    <property type="entry name" value="PyrdxlP-dep_Trfase_major"/>
</dbReference>
<accession>A0ABU4R9F4</accession>
<keyword evidence="2 7" id="KW-0032">Aminotransferase</keyword>
<dbReference type="RefSeq" id="WP_230001939.1">
    <property type="nucleotide sequence ID" value="NZ_CP087134.1"/>
</dbReference>
<evidence type="ECO:0000256" key="3">
    <source>
        <dbReference type="ARBA" id="ARBA00022679"/>
    </source>
</evidence>
<sequence length="367" mass="40761">MENNRRDWLKKISVGVVGLGLVPFETFALPTDHFPEKESKDTPVRLSSNENPYGPSKAAKTAMIESITLSNRYGWELSSELVNLLGVKNKVNLNNILISAGSTEILDLVSQFAALQKGNLVIADPSYGYWTDTAEKLGLTKIKVPLTADKKIDLPKMLSSITADTKLVYICNPNNPTGTICERNDLIQFISQASKNSIVLVDEAYIDFTDQESVSHLVLENKNVIIAKTFSKVYGLAGARIGYAIANSSTIEKLSELQTWANGAVSVVSTAAAIASLKDENFVNETKALNQKTRDYTIAELEKLNISCIHSNSNFIYFSLKNYKKDFFHQLEVNNIIGTKIYEEEGKWSRITIGKKEEMQKFIASLQ</sequence>